<keyword evidence="5 6" id="KW-0456">Lyase</keyword>
<evidence type="ECO:0000256" key="1">
    <source>
        <dbReference type="ARBA" id="ARBA00022741"/>
    </source>
</evidence>
<keyword evidence="3 6" id="KW-0521">NADP</keyword>
<dbReference type="InterPro" id="IPR000631">
    <property type="entry name" value="CARKD"/>
</dbReference>
<evidence type="ECO:0000256" key="3">
    <source>
        <dbReference type="ARBA" id="ARBA00022857"/>
    </source>
</evidence>
<comment type="caution">
    <text evidence="8">The sequence shown here is derived from an EMBL/GenBank/DDBJ whole genome shotgun (WGS) entry which is preliminary data.</text>
</comment>
<protein>
    <recommendedName>
        <fullName evidence="6">ADP-dependent (S)-NAD(P)H-hydrate dehydratase</fullName>
        <ecNumber evidence="6">4.2.1.136</ecNumber>
    </recommendedName>
    <alternativeName>
        <fullName evidence="6">ADP-dependent NAD(P)HX dehydratase</fullName>
    </alternativeName>
</protein>
<comment type="cofactor">
    <cofactor evidence="6">
        <name>Mg(2+)</name>
        <dbReference type="ChEBI" id="CHEBI:18420"/>
    </cofactor>
</comment>
<feature type="binding site" evidence="6">
    <location>
        <begin position="185"/>
        <end position="189"/>
    </location>
    <ligand>
        <name>AMP</name>
        <dbReference type="ChEBI" id="CHEBI:456215"/>
    </ligand>
</feature>
<proteinExistence type="inferred from homology"/>
<evidence type="ECO:0000313" key="9">
    <source>
        <dbReference type="Proteomes" id="UP000656274"/>
    </source>
</evidence>
<dbReference type="Gene3D" id="3.40.1190.20">
    <property type="match status" value="1"/>
</dbReference>
<keyword evidence="1 6" id="KW-0547">Nucleotide-binding</keyword>
<sequence>MEVLKLDLNCIKNTYKKRPCDSHKGTHGHALLIAGSENKIGAAIIASKACLRSGVGLLTVSIPKSEKVSLATSIPEAMFHFRDELFDFSGFTSIGIGPGLNQDDAAQKLLYSVLIKVKNPVVFDADALNILAKNQDWLSLLPIQSILTPHPKEFDRLFGEHISESERRNTAIKKAKELNCVIVLKGHKTFITDGTYTFENTTGNSGLAKGGSGDALTGMITSFLAQGYTTLEAAKLGVYLHGLAADITLQTQSEESMLITDVIENIGLAFKSLNSEIQ</sequence>
<dbReference type="EMBL" id="JADFTZ010000001">
    <property type="protein sequence ID" value="MBE9575774.1"/>
    <property type="molecule type" value="Genomic_DNA"/>
</dbReference>
<dbReference type="CDD" id="cd01171">
    <property type="entry name" value="YXKO-related"/>
    <property type="match status" value="1"/>
</dbReference>
<evidence type="ECO:0000259" key="7">
    <source>
        <dbReference type="PROSITE" id="PS51383"/>
    </source>
</evidence>
<feature type="binding site" evidence="6">
    <location>
        <position position="213"/>
    </location>
    <ligand>
        <name>AMP</name>
        <dbReference type="ChEBI" id="CHEBI:456215"/>
    </ligand>
</feature>
<feature type="binding site" evidence="6">
    <location>
        <position position="99"/>
    </location>
    <ligand>
        <name>(6S)-NADPHX</name>
        <dbReference type="ChEBI" id="CHEBI:64076"/>
    </ligand>
</feature>
<organism evidence="8 9">
    <name type="scientific">Flavobacterium proteolyticum</name>
    <dbReference type="NCBI Taxonomy" id="2911683"/>
    <lineage>
        <taxon>Bacteria</taxon>
        <taxon>Pseudomonadati</taxon>
        <taxon>Bacteroidota</taxon>
        <taxon>Flavobacteriia</taxon>
        <taxon>Flavobacteriales</taxon>
        <taxon>Flavobacteriaceae</taxon>
        <taxon>Flavobacterium</taxon>
    </lineage>
</organism>
<feature type="binding site" evidence="6">
    <location>
        <position position="150"/>
    </location>
    <ligand>
        <name>(6S)-NADPHX</name>
        <dbReference type="ChEBI" id="CHEBI:64076"/>
    </ligand>
</feature>
<evidence type="ECO:0000256" key="6">
    <source>
        <dbReference type="HAMAP-Rule" id="MF_01965"/>
    </source>
</evidence>
<reference evidence="8 9" key="1">
    <citation type="submission" date="2020-10" db="EMBL/GenBank/DDBJ databases">
        <title>The genome sequence of Flavobacterium aquaticum 1Y8A.</title>
        <authorList>
            <person name="Liu Y."/>
        </authorList>
    </citation>
    <scope>NUCLEOTIDE SEQUENCE [LARGE SCALE GENOMIC DNA]</scope>
    <source>
        <strain evidence="8 9">1Y8A</strain>
    </source>
</reference>
<comment type="subunit">
    <text evidence="6">Homotetramer.</text>
</comment>
<dbReference type="PROSITE" id="PS51383">
    <property type="entry name" value="YJEF_C_3"/>
    <property type="match status" value="1"/>
</dbReference>
<feature type="binding site" evidence="6">
    <location>
        <position position="42"/>
    </location>
    <ligand>
        <name>(6S)-NADPHX</name>
        <dbReference type="ChEBI" id="CHEBI:64076"/>
    </ligand>
</feature>
<dbReference type="PANTHER" id="PTHR12592">
    <property type="entry name" value="ATP-DEPENDENT (S)-NAD(P)H-HYDRATE DEHYDRATASE FAMILY MEMBER"/>
    <property type="match status" value="1"/>
</dbReference>
<evidence type="ECO:0000256" key="4">
    <source>
        <dbReference type="ARBA" id="ARBA00023027"/>
    </source>
</evidence>
<dbReference type="Proteomes" id="UP000656274">
    <property type="component" value="Unassembled WGS sequence"/>
</dbReference>
<dbReference type="SUPFAM" id="SSF53613">
    <property type="entry name" value="Ribokinase-like"/>
    <property type="match status" value="1"/>
</dbReference>
<dbReference type="Pfam" id="PF01256">
    <property type="entry name" value="Carb_kinase"/>
    <property type="match status" value="1"/>
</dbReference>
<dbReference type="RefSeq" id="WP_194093655.1">
    <property type="nucleotide sequence ID" value="NZ_JADFTZ010000001.1"/>
</dbReference>
<dbReference type="InterPro" id="IPR029056">
    <property type="entry name" value="Ribokinase-like"/>
</dbReference>
<comment type="similarity">
    <text evidence="6">Belongs to the NnrD/CARKD family.</text>
</comment>
<comment type="catalytic activity">
    <reaction evidence="6">
        <text>(6S)-NADPHX + ADP = AMP + phosphate + NADPH + H(+)</text>
        <dbReference type="Rhea" id="RHEA:32235"/>
        <dbReference type="ChEBI" id="CHEBI:15378"/>
        <dbReference type="ChEBI" id="CHEBI:43474"/>
        <dbReference type="ChEBI" id="CHEBI:57783"/>
        <dbReference type="ChEBI" id="CHEBI:64076"/>
        <dbReference type="ChEBI" id="CHEBI:456215"/>
        <dbReference type="ChEBI" id="CHEBI:456216"/>
        <dbReference type="EC" id="4.2.1.136"/>
    </reaction>
</comment>
<evidence type="ECO:0000256" key="2">
    <source>
        <dbReference type="ARBA" id="ARBA00022840"/>
    </source>
</evidence>
<keyword evidence="2 6" id="KW-0067">ATP-binding</keyword>
<name>A0ABR9WQH6_9FLAO</name>
<comment type="catalytic activity">
    <reaction evidence="6">
        <text>(6S)-NADHX + ADP = AMP + phosphate + NADH + H(+)</text>
        <dbReference type="Rhea" id="RHEA:32223"/>
        <dbReference type="ChEBI" id="CHEBI:15378"/>
        <dbReference type="ChEBI" id="CHEBI:43474"/>
        <dbReference type="ChEBI" id="CHEBI:57945"/>
        <dbReference type="ChEBI" id="CHEBI:64074"/>
        <dbReference type="ChEBI" id="CHEBI:456215"/>
        <dbReference type="ChEBI" id="CHEBI:456216"/>
        <dbReference type="EC" id="4.2.1.136"/>
    </reaction>
</comment>
<gene>
    <name evidence="6" type="primary">nnrD</name>
    <name evidence="8" type="ORF">IM755_03545</name>
</gene>
<feature type="domain" description="YjeF C-terminal" evidence="7">
    <location>
        <begin position="5"/>
        <end position="273"/>
    </location>
</feature>
<dbReference type="NCBIfam" id="TIGR00196">
    <property type="entry name" value="yjeF_cterm"/>
    <property type="match status" value="1"/>
</dbReference>
<evidence type="ECO:0000256" key="5">
    <source>
        <dbReference type="ARBA" id="ARBA00023239"/>
    </source>
</evidence>
<feature type="binding site" evidence="6">
    <location>
        <position position="214"/>
    </location>
    <ligand>
        <name>(6S)-NADPHX</name>
        <dbReference type="ChEBI" id="CHEBI:64076"/>
    </ligand>
</feature>
<dbReference type="EC" id="4.2.1.136" evidence="6"/>
<dbReference type="PANTHER" id="PTHR12592:SF0">
    <property type="entry name" value="ATP-DEPENDENT (S)-NAD(P)H-HYDRATE DEHYDRATASE"/>
    <property type="match status" value="1"/>
</dbReference>
<keyword evidence="4 6" id="KW-0520">NAD</keyword>
<accession>A0ABR9WQH6</accession>
<comment type="function">
    <text evidence="6">Catalyzes the dehydration of the S-form of NAD(P)HX at the expense of ADP, which is converted to AMP. Together with NAD(P)HX epimerase, which catalyzes the epimerization of the S- and R-forms, the enzyme allows the repair of both epimers of NAD(P)HX, a damaged form of NAD(P)H that is a result of enzymatic or heat-dependent hydration.</text>
</comment>
<evidence type="ECO:0000313" key="8">
    <source>
        <dbReference type="EMBL" id="MBE9575774.1"/>
    </source>
</evidence>
<dbReference type="HAMAP" id="MF_01965">
    <property type="entry name" value="NADHX_dehydratase"/>
    <property type="match status" value="1"/>
</dbReference>
<keyword evidence="9" id="KW-1185">Reference proteome</keyword>